<accession>A0A6J4V9F6</accession>
<sequence length="134" mass="14735">MPDFESVKRYLTNLELPIIEEDAAAEIVVVSDEDSGVSRLVIDCEAPLLILEQRIMDAPAAPGELYKRLLQMNRTLVHGAFVLDEAGQAVIFRDTLQLATLDELELESSIDALSLALAEYGSELLSYARPSADK</sequence>
<dbReference type="Gene3D" id="3.30.1460.10">
    <property type="match status" value="1"/>
</dbReference>
<evidence type="ECO:0000313" key="1">
    <source>
        <dbReference type="EMBL" id="CAA9572759.1"/>
    </source>
</evidence>
<dbReference type="SUPFAM" id="SSF69635">
    <property type="entry name" value="Type III secretory system chaperone-like"/>
    <property type="match status" value="1"/>
</dbReference>
<reference evidence="1" key="1">
    <citation type="submission" date="2020-02" db="EMBL/GenBank/DDBJ databases">
        <authorList>
            <person name="Meier V. D."/>
        </authorList>
    </citation>
    <scope>NUCLEOTIDE SEQUENCE</scope>
    <source>
        <strain evidence="1">AVDCRST_MAG86</strain>
    </source>
</reference>
<organism evidence="1">
    <name type="scientific">uncultured Truepera sp</name>
    <dbReference type="NCBI Taxonomy" id="543023"/>
    <lineage>
        <taxon>Bacteria</taxon>
        <taxon>Thermotogati</taxon>
        <taxon>Deinococcota</taxon>
        <taxon>Deinococci</taxon>
        <taxon>Trueperales</taxon>
        <taxon>Trueperaceae</taxon>
        <taxon>Truepera</taxon>
        <taxon>environmental samples</taxon>
    </lineage>
</organism>
<dbReference type="EMBL" id="CADCWP010000142">
    <property type="protein sequence ID" value="CAA9572759.1"/>
    <property type="molecule type" value="Genomic_DNA"/>
</dbReference>
<dbReference type="AlphaFoldDB" id="A0A6J4V9F6"/>
<proteinExistence type="predicted"/>
<dbReference type="Pfam" id="PF22550">
    <property type="entry name" value="CesT_Tir_1"/>
    <property type="match status" value="1"/>
</dbReference>
<evidence type="ECO:0008006" key="2">
    <source>
        <dbReference type="Google" id="ProtNLM"/>
    </source>
</evidence>
<dbReference type="InterPro" id="IPR054345">
    <property type="entry name" value="Tir-like"/>
</dbReference>
<name>A0A6J4V9F6_9DEIN</name>
<gene>
    <name evidence="1" type="ORF">AVDCRST_MAG86-1923</name>
</gene>
<protein>
    <recommendedName>
        <fullName evidence="2">Molecular chaperone Tir</fullName>
    </recommendedName>
</protein>